<evidence type="ECO:0000313" key="4">
    <source>
        <dbReference type="Proteomes" id="UP000552864"/>
    </source>
</evidence>
<accession>A0A847SVF2</accession>
<reference evidence="3 4" key="1">
    <citation type="submission" date="2020-04" db="EMBL/GenBank/DDBJ databases">
        <authorList>
            <person name="Yin C."/>
        </authorList>
    </citation>
    <scope>NUCLEOTIDE SEQUENCE [LARGE SCALE GENOMIC DNA]</scope>
    <source>
        <strain evidence="3 4">Ak56</strain>
    </source>
</reference>
<dbReference type="Proteomes" id="UP000552864">
    <property type="component" value="Unassembled WGS sequence"/>
</dbReference>
<comment type="caution">
    <text evidence="3">The sequence shown here is derived from an EMBL/GenBank/DDBJ whole genome shotgun (WGS) entry which is preliminary data.</text>
</comment>
<evidence type="ECO:0008006" key="5">
    <source>
        <dbReference type="Google" id="ProtNLM"/>
    </source>
</evidence>
<evidence type="ECO:0000313" key="3">
    <source>
        <dbReference type="EMBL" id="NLR82438.1"/>
    </source>
</evidence>
<evidence type="ECO:0000256" key="2">
    <source>
        <dbReference type="SAM" id="SignalP"/>
    </source>
</evidence>
<evidence type="ECO:0000256" key="1">
    <source>
        <dbReference type="SAM" id="Phobius"/>
    </source>
</evidence>
<dbReference type="AlphaFoldDB" id="A0A847SVF2"/>
<keyword evidence="1" id="KW-0472">Membrane</keyword>
<keyword evidence="1" id="KW-0812">Transmembrane</keyword>
<organism evidence="3 4">
    <name type="scientific">Chitinophaga eiseniae</name>
    <dbReference type="NCBI Taxonomy" id="634771"/>
    <lineage>
        <taxon>Bacteria</taxon>
        <taxon>Pseudomonadati</taxon>
        <taxon>Bacteroidota</taxon>
        <taxon>Chitinophagia</taxon>
        <taxon>Chitinophagales</taxon>
        <taxon>Chitinophagaceae</taxon>
        <taxon>Chitinophaga</taxon>
    </lineage>
</organism>
<protein>
    <recommendedName>
        <fullName evidence="5">Outer membrane protein beta-barrel domain-containing protein</fullName>
    </recommendedName>
</protein>
<dbReference type="RefSeq" id="WP_168742492.1">
    <property type="nucleotide sequence ID" value="NZ_JABAHZ010000009.1"/>
</dbReference>
<keyword evidence="2" id="KW-0732">Signal</keyword>
<feature type="chain" id="PRO_5032466292" description="Outer membrane protein beta-barrel domain-containing protein" evidence="2">
    <location>
        <begin position="18"/>
        <end position="181"/>
    </location>
</feature>
<feature type="signal peptide" evidence="2">
    <location>
        <begin position="1"/>
        <end position="17"/>
    </location>
</feature>
<feature type="transmembrane region" description="Helical" evidence="1">
    <location>
        <begin position="122"/>
        <end position="145"/>
    </location>
</feature>
<dbReference type="EMBL" id="JABAHZ010000009">
    <property type="protein sequence ID" value="NLR82438.1"/>
    <property type="molecule type" value="Genomic_DNA"/>
</dbReference>
<sequence length="181" mass="19769">MKKLLCCLLLLPTLGFAQINKLLSGYVYVMAHDGSIGGGLTGNVELFNAIGIGPGVEVTSFEGRTLMPVFADLKVKHRFKYLEPYINGQFGYNVYSVDRTENVPLSTGGGQQPITYNQSGKFFYGAGAGVAWHFNTMGVFVSYVYRGYKYRSPKSIAEDGQSVNFGTRSVNANVFTLGVVF</sequence>
<keyword evidence="1" id="KW-1133">Transmembrane helix</keyword>
<proteinExistence type="predicted"/>
<name>A0A847SVF2_9BACT</name>
<gene>
    <name evidence="3" type="ORF">HGH91_27725</name>
</gene>
<keyword evidence="4" id="KW-1185">Reference proteome</keyword>